<dbReference type="OrthoDB" id="448946at2759"/>
<dbReference type="Pfam" id="PF00550">
    <property type="entry name" value="PP-binding"/>
    <property type="match status" value="1"/>
</dbReference>
<accession>A0A226DHW3</accession>
<evidence type="ECO:0000313" key="7">
    <source>
        <dbReference type="EMBL" id="OXA44833.1"/>
    </source>
</evidence>
<dbReference type="PANTHER" id="PTHR20863:SF76">
    <property type="entry name" value="CARRIER DOMAIN-CONTAINING PROTEIN"/>
    <property type="match status" value="1"/>
</dbReference>
<keyword evidence="4" id="KW-0276">Fatty acid metabolism</keyword>
<evidence type="ECO:0000313" key="8">
    <source>
        <dbReference type="Proteomes" id="UP000198287"/>
    </source>
</evidence>
<dbReference type="AlphaFoldDB" id="A0A226DHW3"/>
<keyword evidence="4" id="KW-0443">Lipid metabolism</keyword>
<dbReference type="Proteomes" id="UP000198287">
    <property type="component" value="Unassembled WGS sequence"/>
</dbReference>
<keyword evidence="4" id="KW-0275">Fatty acid biosynthesis</keyword>
<name>A0A226DHW3_FOLCA</name>
<dbReference type="GO" id="GO:0000035">
    <property type="term" value="F:acyl binding"/>
    <property type="evidence" value="ECO:0007669"/>
    <property type="project" value="TreeGrafter"/>
</dbReference>
<dbReference type="GO" id="GO:0000036">
    <property type="term" value="F:acyl carrier activity"/>
    <property type="evidence" value="ECO:0007669"/>
    <property type="project" value="TreeGrafter"/>
</dbReference>
<organism evidence="7 8">
    <name type="scientific">Folsomia candida</name>
    <name type="common">Springtail</name>
    <dbReference type="NCBI Taxonomy" id="158441"/>
    <lineage>
        <taxon>Eukaryota</taxon>
        <taxon>Metazoa</taxon>
        <taxon>Ecdysozoa</taxon>
        <taxon>Arthropoda</taxon>
        <taxon>Hexapoda</taxon>
        <taxon>Collembola</taxon>
        <taxon>Entomobryomorpha</taxon>
        <taxon>Isotomoidea</taxon>
        <taxon>Isotomidae</taxon>
        <taxon>Proisotominae</taxon>
        <taxon>Folsomia</taxon>
    </lineage>
</organism>
<evidence type="ECO:0000256" key="4">
    <source>
        <dbReference type="RuleBase" id="RU000722"/>
    </source>
</evidence>
<comment type="caution">
    <text evidence="7">The sequence shown here is derived from an EMBL/GenBank/DDBJ whole genome shotgun (WGS) entry which is preliminary data.</text>
</comment>
<dbReference type="HAMAP" id="MF_01217">
    <property type="entry name" value="Acyl_carrier"/>
    <property type="match status" value="1"/>
</dbReference>
<dbReference type="STRING" id="158441.A0A226DHW3"/>
<dbReference type="NCBIfam" id="TIGR00517">
    <property type="entry name" value="acyl_carrier"/>
    <property type="match status" value="1"/>
</dbReference>
<gene>
    <name evidence="7" type="ORF">Fcan01_20945</name>
</gene>
<dbReference type="InterPro" id="IPR009081">
    <property type="entry name" value="PP-bd_ACP"/>
</dbReference>
<keyword evidence="2 4" id="KW-0596">Phosphopantetheine</keyword>
<comment type="function">
    <text evidence="4">Carrier of the growing fatty acid chain in fatty acid biosynthesis.</text>
</comment>
<evidence type="ECO:0000259" key="6">
    <source>
        <dbReference type="PROSITE" id="PS50075"/>
    </source>
</evidence>
<dbReference type="InterPro" id="IPR036736">
    <property type="entry name" value="ACP-like_sf"/>
</dbReference>
<feature type="signal peptide" evidence="5">
    <location>
        <begin position="1"/>
        <end position="26"/>
    </location>
</feature>
<protein>
    <recommendedName>
        <fullName evidence="4">Acyl carrier protein</fullName>
    </recommendedName>
</protein>
<dbReference type="InterPro" id="IPR003231">
    <property type="entry name" value="ACP"/>
</dbReference>
<dbReference type="NCBIfam" id="NF002148">
    <property type="entry name" value="PRK00982.1-2"/>
    <property type="match status" value="1"/>
</dbReference>
<dbReference type="EMBL" id="LNIX01000019">
    <property type="protein sequence ID" value="OXA44833.1"/>
    <property type="molecule type" value="Genomic_DNA"/>
</dbReference>
<evidence type="ECO:0000256" key="1">
    <source>
        <dbReference type="ARBA" id="ARBA00010930"/>
    </source>
</evidence>
<dbReference type="SUPFAM" id="SSF47336">
    <property type="entry name" value="ACP-like"/>
    <property type="match status" value="1"/>
</dbReference>
<sequence length="176" mass="19413">MRPNNFGITFLLVILVLFATLGHSSGASLTAKLGKPKYFGRQKRHLQQKMDLDDPRNLRTLTSDKELVTSLTLPHAREVSSAKDVTISVREPKSMPGRDVASRVRNIIAEQLDVDIGQIDDNASLIEDLGADSLGLVELILAIEEEFECDIPDEDAEQIKTVIDLINYVKRGCLGG</sequence>
<dbReference type="Gene3D" id="1.10.1200.10">
    <property type="entry name" value="ACP-like"/>
    <property type="match status" value="1"/>
</dbReference>
<proteinExistence type="inferred from homology"/>
<feature type="domain" description="Carrier" evidence="6">
    <location>
        <begin position="98"/>
        <end position="173"/>
    </location>
</feature>
<evidence type="ECO:0000256" key="2">
    <source>
        <dbReference type="ARBA" id="ARBA00022450"/>
    </source>
</evidence>
<feature type="chain" id="PRO_5013211628" description="Acyl carrier protein" evidence="5">
    <location>
        <begin position="27"/>
        <end position="176"/>
    </location>
</feature>
<evidence type="ECO:0000256" key="5">
    <source>
        <dbReference type="SAM" id="SignalP"/>
    </source>
</evidence>
<comment type="similarity">
    <text evidence="1">Belongs to the acyl carrier protein (ACP) family.</text>
</comment>
<keyword evidence="4" id="KW-0444">Lipid biosynthesis</keyword>
<dbReference type="PROSITE" id="PS50075">
    <property type="entry name" value="CARRIER"/>
    <property type="match status" value="1"/>
</dbReference>
<keyword evidence="3" id="KW-0597">Phosphoprotein</keyword>
<keyword evidence="5" id="KW-0732">Signal</keyword>
<keyword evidence="8" id="KW-1185">Reference proteome</keyword>
<dbReference type="PANTHER" id="PTHR20863">
    <property type="entry name" value="ACYL CARRIER PROTEIN"/>
    <property type="match status" value="1"/>
</dbReference>
<dbReference type="NCBIfam" id="NF002150">
    <property type="entry name" value="PRK00982.1-4"/>
    <property type="match status" value="1"/>
</dbReference>
<reference evidence="7 8" key="1">
    <citation type="submission" date="2015-12" db="EMBL/GenBank/DDBJ databases">
        <title>The genome of Folsomia candida.</title>
        <authorList>
            <person name="Faddeeva A."/>
            <person name="Derks M.F."/>
            <person name="Anvar Y."/>
            <person name="Smit S."/>
            <person name="Van Straalen N."/>
            <person name="Roelofs D."/>
        </authorList>
    </citation>
    <scope>NUCLEOTIDE SEQUENCE [LARGE SCALE GENOMIC DNA]</scope>
    <source>
        <strain evidence="7 8">VU population</strain>
        <tissue evidence="7">Whole body</tissue>
    </source>
</reference>
<evidence type="ECO:0000256" key="3">
    <source>
        <dbReference type="ARBA" id="ARBA00022553"/>
    </source>
</evidence>